<feature type="region of interest" description="Disordered" evidence="3">
    <location>
        <begin position="642"/>
        <end position="664"/>
    </location>
</feature>
<dbReference type="PROSITE" id="PS50082">
    <property type="entry name" value="WD_REPEATS_2"/>
    <property type="match status" value="4"/>
</dbReference>
<dbReference type="SMART" id="SM00668">
    <property type="entry name" value="CTLH"/>
    <property type="match status" value="1"/>
</dbReference>
<feature type="region of interest" description="Disordered" evidence="3">
    <location>
        <begin position="559"/>
        <end position="622"/>
    </location>
</feature>
<proteinExistence type="predicted"/>
<evidence type="ECO:0000259" key="4">
    <source>
        <dbReference type="PROSITE" id="PS50897"/>
    </source>
</evidence>
<keyword evidence="2" id="KW-0175">Coiled coil</keyword>
<dbReference type="InterPro" id="IPR057749">
    <property type="entry name" value="WDR47_COR"/>
</dbReference>
<dbReference type="InterPro" id="IPR006595">
    <property type="entry name" value="CTLH_C"/>
</dbReference>
<protein>
    <submittedName>
        <fullName evidence="6">WD repeat-containing protein 47 isoform X1</fullName>
    </submittedName>
</protein>
<name>A0ABM3FDI2_NEOLC</name>
<dbReference type="PANTHER" id="PTHR19863">
    <property type="entry name" value="NEMITIN (NEURONAL ENRICHED MAP INTERACTING PROTEIN) HOMOLOG"/>
    <property type="match status" value="1"/>
</dbReference>
<sequence length="997" mass="109930">MVVATSSTVALAEDLTKDTLGRLRIRYVMPAAHLTLREEDVVRLTLEFLHSRDLHISQLSLERETGVINGQYSDDVLFLRQLILDGQWDDVLEFIQPLEALPDFDMRKFTYSILRHKYVELLCIKSEANVIVGANGSVDNAVEEVVKVLSDLEKVAPSKDEYSSLCLLLTLPRLTDHLQYKDWNPSNARVQCFREVYPLVEKFLPGDRKSSDNTGVVTSAKNDRMIQLVIKGILYESCVNYCQAKATGSKESEQVEMNFSRLLDGSVGFSDSDLSLLSWLQSIPPETFAVPFAQRTLNVDVERLERPSLETSWTEHMLITPIKPKTFPHSAMPFTRPRSAADMMSRSLVPALEGLGSRSPGLKNNPIPSAALMAMSTGDINPMSRSSFASFHLTGFKNNKLMNTSVDRLFENEGDVFLSSSYADFQQLPSIQEAANNVASLSKAPPRTRGQSKSPEGIRADPSAASTPERRMAGRESPAPSTARSSRRDSLADKLPGVQQKIPEPTLPVGVAALVGPDGEILEPSFNGDLFKEFQKQKQRLQETIQLKEKERDELVRQLTAPLTSNQVNATDNRLQDDTMKQPLNSKGPSPVHSSTPSRSGIQSPKPATNGTTDPLSRQNSTSNNFYEQRLQDGIYDVVKPAVKQEPRPDLDVSNGSSSGGRPRFVPVTALEDVQAVRCAEFHPHGKLYAVGSNSKTLRICAYPKLSDVREDHQTYQPTVLFKRTKHHKGSIYCLAWTPDGQLMATGSNDKTVKLMRFNAENSNLEGQEVELTMHDGTVRDLCFLEDTSNKSSLLISGGAGDCKIYVTDCATGTPFQALSGHSGHVLTLYNWGGAMFVSGSQDKTVRFWDLRTRGCVNMVTPATVPGSRHLIPLQVGSPVAALCVDPSGRLLVSGHEDSSCVLFDIRGGRTVQCFKPHASDIRSIRFSPSAYYLLTGGYDNKLVLTDLQGDLTMPLPSVVVAQHQDKVISGRWHPTEFSFLSTSADKTATLWALPPV</sequence>
<evidence type="ECO:0000256" key="3">
    <source>
        <dbReference type="SAM" id="MobiDB-lite"/>
    </source>
</evidence>
<dbReference type="InterPro" id="IPR036322">
    <property type="entry name" value="WD40_repeat_dom_sf"/>
</dbReference>
<evidence type="ECO:0000313" key="6">
    <source>
        <dbReference type="RefSeq" id="XP_046586077.1"/>
    </source>
</evidence>
<keyword evidence="5" id="KW-1185">Reference proteome</keyword>
<dbReference type="PROSITE" id="PS50294">
    <property type="entry name" value="WD_REPEATS_REGION"/>
    <property type="match status" value="3"/>
</dbReference>
<dbReference type="Pfam" id="PF25602">
    <property type="entry name" value="WDR47_COR"/>
    <property type="match status" value="1"/>
</dbReference>
<dbReference type="InterPro" id="IPR015943">
    <property type="entry name" value="WD40/YVTN_repeat-like_dom_sf"/>
</dbReference>
<keyword evidence="1" id="KW-0853">WD repeat</keyword>
<feature type="coiled-coil region" evidence="2">
    <location>
        <begin position="531"/>
        <end position="558"/>
    </location>
</feature>
<accession>A0ABM3FDI2</accession>
<evidence type="ECO:0000313" key="5">
    <source>
        <dbReference type="Proteomes" id="UP000829291"/>
    </source>
</evidence>
<feature type="repeat" description="WD" evidence="1">
    <location>
        <begin position="725"/>
        <end position="755"/>
    </location>
</feature>
<feature type="repeat" description="WD" evidence="1">
    <location>
        <begin position="961"/>
        <end position="997"/>
    </location>
</feature>
<dbReference type="Gene3D" id="2.130.10.10">
    <property type="entry name" value="YVTN repeat-like/Quinoprotein amine dehydrogenase"/>
    <property type="match status" value="2"/>
</dbReference>
<dbReference type="Proteomes" id="UP000829291">
    <property type="component" value="Chromosome 2"/>
</dbReference>
<dbReference type="InterPro" id="IPR040067">
    <property type="entry name" value="WDR47"/>
</dbReference>
<evidence type="ECO:0000256" key="1">
    <source>
        <dbReference type="PROSITE-ProRule" id="PRU00221"/>
    </source>
</evidence>
<dbReference type="SUPFAM" id="SSF50978">
    <property type="entry name" value="WD40 repeat-like"/>
    <property type="match status" value="1"/>
</dbReference>
<feature type="compositionally biased region" description="Polar residues" evidence="3">
    <location>
        <begin position="561"/>
        <end position="573"/>
    </location>
</feature>
<organism evidence="5 6">
    <name type="scientific">Neodiprion lecontei</name>
    <name type="common">Redheaded pine sawfly</name>
    <dbReference type="NCBI Taxonomy" id="441921"/>
    <lineage>
        <taxon>Eukaryota</taxon>
        <taxon>Metazoa</taxon>
        <taxon>Ecdysozoa</taxon>
        <taxon>Arthropoda</taxon>
        <taxon>Hexapoda</taxon>
        <taxon>Insecta</taxon>
        <taxon>Pterygota</taxon>
        <taxon>Neoptera</taxon>
        <taxon>Endopterygota</taxon>
        <taxon>Hymenoptera</taxon>
        <taxon>Tenthredinoidea</taxon>
        <taxon>Diprionidae</taxon>
        <taxon>Diprioninae</taxon>
        <taxon>Neodiprion</taxon>
    </lineage>
</organism>
<feature type="repeat" description="WD" evidence="1">
    <location>
        <begin position="819"/>
        <end position="859"/>
    </location>
</feature>
<reference evidence="6" key="1">
    <citation type="submission" date="2025-08" db="UniProtKB">
        <authorList>
            <consortium name="RefSeq"/>
        </authorList>
    </citation>
    <scope>IDENTIFICATION</scope>
    <source>
        <tissue evidence="6">Thorax and Abdomen</tissue>
    </source>
</reference>
<feature type="compositionally biased region" description="Polar residues" evidence="3">
    <location>
        <begin position="582"/>
        <end position="622"/>
    </location>
</feature>
<dbReference type="Pfam" id="PF00400">
    <property type="entry name" value="WD40"/>
    <property type="match status" value="4"/>
</dbReference>
<dbReference type="PANTHER" id="PTHR19863:SF11">
    <property type="entry name" value="WD REPEAT-CONTAINING PROTEIN 47-LIKE PROTEIN"/>
    <property type="match status" value="1"/>
</dbReference>
<dbReference type="PROSITE" id="PS50897">
    <property type="entry name" value="CTLH"/>
    <property type="match status" value="1"/>
</dbReference>
<dbReference type="GeneID" id="107226914"/>
<dbReference type="CDD" id="cd00200">
    <property type="entry name" value="WD40"/>
    <property type="match status" value="1"/>
</dbReference>
<feature type="region of interest" description="Disordered" evidence="3">
    <location>
        <begin position="439"/>
        <end position="503"/>
    </location>
</feature>
<dbReference type="SMART" id="SM00320">
    <property type="entry name" value="WD40"/>
    <property type="match status" value="7"/>
</dbReference>
<feature type="compositionally biased region" description="Low complexity" evidence="3">
    <location>
        <begin position="475"/>
        <end position="484"/>
    </location>
</feature>
<feature type="repeat" description="WD" evidence="1">
    <location>
        <begin position="915"/>
        <end position="949"/>
    </location>
</feature>
<evidence type="ECO:0000256" key="2">
    <source>
        <dbReference type="SAM" id="Coils"/>
    </source>
</evidence>
<gene>
    <name evidence="6" type="primary">LOC107226914</name>
</gene>
<feature type="domain" description="CTLH" evidence="4">
    <location>
        <begin position="72"/>
        <end position="129"/>
    </location>
</feature>
<dbReference type="RefSeq" id="XP_046586077.1">
    <property type="nucleotide sequence ID" value="XM_046730121.1"/>
</dbReference>
<dbReference type="InterPro" id="IPR001680">
    <property type="entry name" value="WD40_rpt"/>
</dbReference>